<feature type="domain" description="HTH cro/C1-type" evidence="1">
    <location>
        <begin position="8"/>
        <end position="50"/>
    </location>
</feature>
<name>A0A0J8VGV8_9GAMM</name>
<accession>A0A0J8VGV8</accession>
<dbReference type="EMBL" id="PYLZ01000003">
    <property type="protein sequence ID" value="PSW25319.1"/>
    <property type="molecule type" value="Genomic_DNA"/>
</dbReference>
<dbReference type="Proteomes" id="UP000240481">
    <property type="component" value="Unassembled WGS sequence"/>
</dbReference>
<evidence type="ECO:0000259" key="1">
    <source>
        <dbReference type="PROSITE" id="PS50943"/>
    </source>
</evidence>
<keyword evidence="3" id="KW-1185">Reference proteome</keyword>
<dbReference type="SUPFAM" id="SSF47413">
    <property type="entry name" value="lambda repressor-like DNA-binding domains"/>
    <property type="match status" value="1"/>
</dbReference>
<dbReference type="GO" id="GO:0003677">
    <property type="term" value="F:DNA binding"/>
    <property type="evidence" value="ECO:0007669"/>
    <property type="project" value="InterPro"/>
</dbReference>
<reference evidence="2 3" key="1">
    <citation type="submission" date="2018-01" db="EMBL/GenBank/DDBJ databases">
        <title>Whole genome sequencing of Histamine producing bacteria.</title>
        <authorList>
            <person name="Butler K."/>
        </authorList>
    </citation>
    <scope>NUCLEOTIDE SEQUENCE [LARGE SCALE GENOMIC DNA]</scope>
    <source>
        <strain evidence="2 3">DSM 24669</strain>
    </source>
</reference>
<dbReference type="Gene3D" id="1.10.260.40">
    <property type="entry name" value="lambda repressor-like DNA-binding domains"/>
    <property type="match status" value="1"/>
</dbReference>
<gene>
    <name evidence="2" type="ORF">C9I94_06585</name>
</gene>
<dbReference type="Pfam" id="PF01381">
    <property type="entry name" value="HTH_3"/>
    <property type="match status" value="1"/>
</dbReference>
<proteinExistence type="predicted"/>
<sequence length="76" mass="8635">MAMTKNNVKQLREDLGCTQQEMSEKLRMTLRNYQYLEGGKTPSTQTAALIDIIDVIRNGNSNKLHQIKAILMLPKS</sequence>
<evidence type="ECO:0000313" key="3">
    <source>
        <dbReference type="Proteomes" id="UP000240481"/>
    </source>
</evidence>
<dbReference type="InterPro" id="IPR001387">
    <property type="entry name" value="Cro/C1-type_HTH"/>
</dbReference>
<dbReference type="CDD" id="cd00093">
    <property type="entry name" value="HTH_XRE"/>
    <property type="match status" value="1"/>
</dbReference>
<dbReference type="AlphaFoldDB" id="A0A0J8VGV8"/>
<dbReference type="PROSITE" id="PS50943">
    <property type="entry name" value="HTH_CROC1"/>
    <property type="match status" value="1"/>
</dbReference>
<organism evidence="2 3">
    <name type="scientific">Photobacterium swingsii</name>
    <dbReference type="NCBI Taxonomy" id="680026"/>
    <lineage>
        <taxon>Bacteria</taxon>
        <taxon>Pseudomonadati</taxon>
        <taxon>Pseudomonadota</taxon>
        <taxon>Gammaproteobacteria</taxon>
        <taxon>Vibrionales</taxon>
        <taxon>Vibrionaceae</taxon>
        <taxon>Photobacterium</taxon>
    </lineage>
</organism>
<evidence type="ECO:0000313" key="2">
    <source>
        <dbReference type="EMBL" id="PSW25319.1"/>
    </source>
</evidence>
<dbReference type="InterPro" id="IPR010982">
    <property type="entry name" value="Lambda_DNA-bd_dom_sf"/>
</dbReference>
<comment type="caution">
    <text evidence="2">The sequence shown here is derived from an EMBL/GenBank/DDBJ whole genome shotgun (WGS) entry which is preliminary data.</text>
</comment>
<protein>
    <submittedName>
        <fullName evidence="2">XRE family transcriptional regulator</fullName>
    </submittedName>
</protein>